<dbReference type="EMBL" id="CP118157">
    <property type="protein sequence ID" value="WOF23818.1"/>
    <property type="molecule type" value="Genomic_DNA"/>
</dbReference>
<gene>
    <name evidence="1" type="ORF">N8K70_03820</name>
</gene>
<proteinExistence type="predicted"/>
<name>A0AA97FIZ4_9MICO</name>
<dbReference type="Proteomes" id="UP001305498">
    <property type="component" value="Chromosome"/>
</dbReference>
<evidence type="ECO:0000313" key="1">
    <source>
        <dbReference type="EMBL" id="WOF23818.1"/>
    </source>
</evidence>
<dbReference type="RefSeq" id="WP_317140289.1">
    <property type="nucleotide sequence ID" value="NZ_CP118157.1"/>
</dbReference>
<dbReference type="KEGG" id="mbet:N8K70_03820"/>
<organism evidence="1 2">
    <name type="scientific">Microbacterium betulae</name>
    <dbReference type="NCBI Taxonomy" id="2981139"/>
    <lineage>
        <taxon>Bacteria</taxon>
        <taxon>Bacillati</taxon>
        <taxon>Actinomycetota</taxon>
        <taxon>Actinomycetes</taxon>
        <taxon>Micrococcales</taxon>
        <taxon>Microbacteriaceae</taxon>
        <taxon>Microbacterium</taxon>
    </lineage>
</organism>
<accession>A0AA97FIZ4</accession>
<sequence length="311" mass="34039">MTSERYCARGCTIRGEHFAACPDYGNADGTCRGCVPVEARDGALICERCYRAIRGCLEDAADVVGHLRSIADPTRSSWNFDRLVLSGRIELPAPVQASIIDASDDIVKALRAWALYVQFGYGHPWRAQGLEAGADAASSHEDAAACADLILTDLDRIANNHDAALGLHADIAARTPGDPDRWTVADALARFPLDDQPRTAEQPCPECARLTVHVQPPRRGGNDTRYLCRSCGWVANSADDGGLWAHVFRDEIEREEPTPHDPGWLTLADAARLAHRTPATIRHWADKGIVTKRDGRYRRDDITTHLEGTAA</sequence>
<dbReference type="AlphaFoldDB" id="A0AA97FIZ4"/>
<keyword evidence="2" id="KW-1185">Reference proteome</keyword>
<protein>
    <recommendedName>
        <fullName evidence="3">Helix-turn-helix domain-containing protein</fullName>
    </recommendedName>
</protein>
<evidence type="ECO:0000313" key="2">
    <source>
        <dbReference type="Proteomes" id="UP001305498"/>
    </source>
</evidence>
<evidence type="ECO:0008006" key="3">
    <source>
        <dbReference type="Google" id="ProtNLM"/>
    </source>
</evidence>
<reference evidence="1 2" key="1">
    <citation type="submission" date="2023-02" db="EMBL/GenBank/DDBJ databases">
        <title>Microbacterium betulae sp. nov., isolated from birch wood.</title>
        <authorList>
            <person name="Pasciak M."/>
            <person name="Pawlik K.J."/>
            <person name="Martynowski D."/>
            <person name="Laczmanski L."/>
            <person name="Ciekot J."/>
            <person name="Szponar B."/>
            <person name="Wojcik-Fatla A."/>
            <person name="Mackiewicz B."/>
            <person name="Farian E."/>
            <person name="Cholewa G."/>
            <person name="Cholewa A."/>
            <person name="Dutkiewicz J."/>
        </authorList>
    </citation>
    <scope>NUCLEOTIDE SEQUENCE [LARGE SCALE GENOMIC DNA]</scope>
    <source>
        <strain evidence="1 2">AB</strain>
    </source>
</reference>